<comment type="caution">
    <text evidence="1">The sequence shown here is derived from an EMBL/GenBank/DDBJ whole genome shotgun (WGS) entry which is preliminary data.</text>
</comment>
<organism evidence="1 2">
    <name type="scientific">Peteryoungia ipomoeae</name>
    <dbReference type="NCBI Taxonomy" id="1210932"/>
    <lineage>
        <taxon>Bacteria</taxon>
        <taxon>Pseudomonadati</taxon>
        <taxon>Pseudomonadota</taxon>
        <taxon>Alphaproteobacteria</taxon>
        <taxon>Hyphomicrobiales</taxon>
        <taxon>Rhizobiaceae</taxon>
        <taxon>Peteryoungia</taxon>
    </lineage>
</organism>
<dbReference type="EMBL" id="STGV01000001">
    <property type="protein sequence ID" value="THV25077.1"/>
    <property type="molecule type" value="Genomic_DNA"/>
</dbReference>
<dbReference type="OrthoDB" id="8456658at2"/>
<accession>A0A4S8P4Q9</accession>
<gene>
    <name evidence="1" type="ORF">FAA97_02405</name>
</gene>
<reference evidence="1 2" key="1">
    <citation type="submission" date="2019-04" db="EMBL/GenBank/DDBJ databases">
        <title>Genome sequence of strain shin9-1.</title>
        <authorList>
            <person name="Gao J."/>
            <person name="Sun J."/>
        </authorList>
    </citation>
    <scope>NUCLEOTIDE SEQUENCE [LARGE SCALE GENOMIC DNA]</scope>
    <source>
        <strain evidence="2">shin9-1</strain>
    </source>
</reference>
<protein>
    <submittedName>
        <fullName evidence="1">Uncharacterized protein</fullName>
    </submittedName>
</protein>
<sequence length="90" mass="9720">MRNTITIIIEAAQALNAGFRDVLSRHFLCSIGGSMPGLYVRLPFTRLSAWVEWGIPGAGLGLVRSSDHDVEFFLGTVRGVLSAEPKGFTA</sequence>
<keyword evidence="2" id="KW-1185">Reference proteome</keyword>
<evidence type="ECO:0000313" key="2">
    <source>
        <dbReference type="Proteomes" id="UP000308828"/>
    </source>
</evidence>
<dbReference type="AlphaFoldDB" id="A0A4S8P4Q9"/>
<name>A0A4S8P4Q9_9HYPH</name>
<proteinExistence type="predicted"/>
<evidence type="ECO:0000313" key="1">
    <source>
        <dbReference type="EMBL" id="THV25077.1"/>
    </source>
</evidence>
<dbReference type="Proteomes" id="UP000308828">
    <property type="component" value="Unassembled WGS sequence"/>
</dbReference>
<dbReference type="RefSeq" id="WP_136596925.1">
    <property type="nucleotide sequence ID" value="NZ_STGV01000001.1"/>
</dbReference>